<evidence type="ECO:0000256" key="4">
    <source>
        <dbReference type="ARBA" id="ARBA00023136"/>
    </source>
</evidence>
<dbReference type="GO" id="GO:0004930">
    <property type="term" value="F:G protein-coupled receptor activity"/>
    <property type="evidence" value="ECO:0007669"/>
    <property type="project" value="InterPro"/>
</dbReference>
<dbReference type="PROSITE" id="PS50259">
    <property type="entry name" value="G_PROTEIN_RECEP_F3_4"/>
    <property type="match status" value="1"/>
</dbReference>
<feature type="transmembrane region" description="Helical" evidence="5">
    <location>
        <begin position="12"/>
        <end position="33"/>
    </location>
</feature>
<feature type="transmembrane region" description="Helical" evidence="5">
    <location>
        <begin position="54"/>
        <end position="75"/>
    </location>
</feature>
<evidence type="ECO:0000259" key="6">
    <source>
        <dbReference type="PROSITE" id="PS50259"/>
    </source>
</evidence>
<dbReference type="InterPro" id="IPR017978">
    <property type="entry name" value="GPCR_3_C"/>
</dbReference>
<keyword evidence="2 5" id="KW-0812">Transmembrane</keyword>
<dbReference type="WBParaSite" id="PSAMB.scaffold10360size4131.g33240.t1">
    <property type="protein sequence ID" value="PSAMB.scaffold10360size4131.g33240.t1"/>
    <property type="gene ID" value="PSAMB.scaffold10360size4131.g33240"/>
</dbReference>
<keyword evidence="7" id="KW-1185">Reference proteome</keyword>
<feature type="transmembrane region" description="Helical" evidence="5">
    <location>
        <begin position="104"/>
        <end position="125"/>
    </location>
</feature>
<organism evidence="7 8">
    <name type="scientific">Plectus sambesii</name>
    <dbReference type="NCBI Taxonomy" id="2011161"/>
    <lineage>
        <taxon>Eukaryota</taxon>
        <taxon>Metazoa</taxon>
        <taxon>Ecdysozoa</taxon>
        <taxon>Nematoda</taxon>
        <taxon>Chromadorea</taxon>
        <taxon>Plectida</taxon>
        <taxon>Plectina</taxon>
        <taxon>Plectoidea</taxon>
        <taxon>Plectidae</taxon>
        <taxon>Plectus</taxon>
    </lineage>
</organism>
<reference evidence="8" key="1">
    <citation type="submission" date="2022-11" db="UniProtKB">
        <authorList>
            <consortium name="WormBaseParasite"/>
        </authorList>
    </citation>
    <scope>IDENTIFICATION</scope>
</reference>
<feature type="transmembrane region" description="Helical" evidence="5">
    <location>
        <begin position="137"/>
        <end position="158"/>
    </location>
</feature>
<sequence length="253" mass="29116">MLPTSSAFVCGFSWALSTTLLALCHAISTVKALRISRPIFYTRLVSHMTHTQSSTAMISAAMLCHCLIAGLWLALRPPTIHHDRLLEETGYYDWCSSSSEPQTIILFIVPIALLCLSALFLRRGLRNMYMFQVRQTRIAFAGSLCFFANYAILVPFIFLQDHTDIMLESVMLMCVPMLTGFVSWFTMLFPVIYVLLFKSRQNRREYITRERSHQFTEGNMMYFVDAVILKNSGKNRTRAMSIERINKLAHRME</sequence>
<dbReference type="GO" id="GO:0016020">
    <property type="term" value="C:membrane"/>
    <property type="evidence" value="ECO:0007669"/>
    <property type="project" value="UniProtKB-SubCell"/>
</dbReference>
<name>A0A914UI69_9BILA</name>
<evidence type="ECO:0000256" key="2">
    <source>
        <dbReference type="ARBA" id="ARBA00022692"/>
    </source>
</evidence>
<dbReference type="AlphaFoldDB" id="A0A914UI69"/>
<feature type="transmembrane region" description="Helical" evidence="5">
    <location>
        <begin position="170"/>
        <end position="196"/>
    </location>
</feature>
<comment type="subcellular location">
    <subcellularLocation>
        <location evidence="1">Membrane</location>
        <topology evidence="1">Multi-pass membrane protein</topology>
    </subcellularLocation>
</comment>
<keyword evidence="3 5" id="KW-1133">Transmembrane helix</keyword>
<keyword evidence="4 5" id="KW-0472">Membrane</keyword>
<protein>
    <submittedName>
        <fullName evidence="8">G-protein coupled receptors family 3 profile domain-containing protein</fullName>
    </submittedName>
</protein>
<evidence type="ECO:0000313" key="7">
    <source>
        <dbReference type="Proteomes" id="UP000887566"/>
    </source>
</evidence>
<accession>A0A914UI69</accession>
<evidence type="ECO:0000313" key="8">
    <source>
        <dbReference type="WBParaSite" id="PSAMB.scaffold10360size4131.g33240.t1"/>
    </source>
</evidence>
<evidence type="ECO:0000256" key="1">
    <source>
        <dbReference type="ARBA" id="ARBA00004141"/>
    </source>
</evidence>
<evidence type="ECO:0000256" key="3">
    <source>
        <dbReference type="ARBA" id="ARBA00022989"/>
    </source>
</evidence>
<evidence type="ECO:0000256" key="5">
    <source>
        <dbReference type="SAM" id="Phobius"/>
    </source>
</evidence>
<feature type="domain" description="G-protein coupled receptors family 3 profile" evidence="6">
    <location>
        <begin position="1"/>
        <end position="211"/>
    </location>
</feature>
<proteinExistence type="predicted"/>
<dbReference type="Proteomes" id="UP000887566">
    <property type="component" value="Unplaced"/>
</dbReference>